<evidence type="ECO:0000313" key="11">
    <source>
        <dbReference type="Proteomes" id="UP000239366"/>
    </source>
</evidence>
<dbReference type="Gene3D" id="2.70.70.10">
    <property type="entry name" value="Glucose Permease (Domain IIA)"/>
    <property type="match status" value="1"/>
</dbReference>
<proteinExistence type="predicted"/>
<evidence type="ECO:0000259" key="8">
    <source>
        <dbReference type="Pfam" id="PF01551"/>
    </source>
</evidence>
<evidence type="ECO:0000256" key="5">
    <source>
        <dbReference type="ARBA" id="ARBA00022801"/>
    </source>
</evidence>
<dbReference type="SUPFAM" id="SSF51261">
    <property type="entry name" value="Duplicated hybrid motif"/>
    <property type="match status" value="1"/>
</dbReference>
<protein>
    <submittedName>
        <fullName evidence="10">Peptidase M23</fullName>
    </submittedName>
</protein>
<dbReference type="InterPro" id="IPR011055">
    <property type="entry name" value="Dup_hybrid_motif"/>
</dbReference>
<evidence type="ECO:0000256" key="1">
    <source>
        <dbReference type="ARBA" id="ARBA00001947"/>
    </source>
</evidence>
<reference evidence="11" key="1">
    <citation type="submission" date="2016-11" db="EMBL/GenBank/DDBJ databases">
        <title>Trade-off between light-utilization and light-protection in marine flavobacteria.</title>
        <authorList>
            <person name="Kumagai Y."/>
            <person name="Yoshizawa S."/>
            <person name="Kogure K."/>
        </authorList>
    </citation>
    <scope>NUCLEOTIDE SEQUENCE [LARGE SCALE GENOMIC DNA]</scope>
    <source>
        <strain evidence="11">SG-18</strain>
    </source>
</reference>
<dbReference type="GO" id="GO:0006508">
    <property type="term" value="P:proteolysis"/>
    <property type="evidence" value="ECO:0007669"/>
    <property type="project" value="UniProtKB-KW"/>
</dbReference>
<feature type="domain" description="Csd3-like second N-terminal" evidence="9">
    <location>
        <begin position="149"/>
        <end position="271"/>
    </location>
</feature>
<evidence type="ECO:0000256" key="3">
    <source>
        <dbReference type="ARBA" id="ARBA00022670"/>
    </source>
</evidence>
<dbReference type="InterPro" id="IPR050570">
    <property type="entry name" value="Cell_wall_metabolism_enzyme"/>
</dbReference>
<keyword evidence="5" id="KW-0378">Hydrolase</keyword>
<dbReference type="PANTHER" id="PTHR21666">
    <property type="entry name" value="PEPTIDASE-RELATED"/>
    <property type="match status" value="1"/>
</dbReference>
<dbReference type="EMBL" id="MQVX01000001">
    <property type="protein sequence ID" value="PQJ16375.1"/>
    <property type="molecule type" value="Genomic_DNA"/>
</dbReference>
<keyword evidence="6" id="KW-0862">Zinc</keyword>
<dbReference type="PANTHER" id="PTHR21666:SF288">
    <property type="entry name" value="CELL DIVISION PROTEIN YTFB"/>
    <property type="match status" value="1"/>
</dbReference>
<evidence type="ECO:0000256" key="6">
    <source>
        <dbReference type="ARBA" id="ARBA00022833"/>
    </source>
</evidence>
<dbReference type="CDD" id="cd12797">
    <property type="entry name" value="M23_peptidase"/>
    <property type="match status" value="1"/>
</dbReference>
<dbReference type="InterPro" id="IPR016047">
    <property type="entry name" value="M23ase_b-sheet_dom"/>
</dbReference>
<dbReference type="Pfam" id="PF19425">
    <property type="entry name" value="Csd3_N2"/>
    <property type="match status" value="1"/>
</dbReference>
<comment type="subcellular location">
    <subcellularLocation>
        <location evidence="2">Cell envelope</location>
    </subcellularLocation>
</comment>
<dbReference type="InterPro" id="IPR045834">
    <property type="entry name" value="Csd3_N2"/>
</dbReference>
<dbReference type="OrthoDB" id="9810477at2"/>
<gene>
    <name evidence="10" type="ORF">BST99_12200</name>
</gene>
<name>A0A2S7TA54_9FLAO</name>
<dbReference type="PROSITE" id="PS51257">
    <property type="entry name" value="PROKAR_LIPOPROTEIN"/>
    <property type="match status" value="1"/>
</dbReference>
<dbReference type="Gene3D" id="3.10.450.350">
    <property type="match status" value="1"/>
</dbReference>
<keyword evidence="7" id="KW-0482">Metalloprotease</keyword>
<dbReference type="GO" id="GO:0004222">
    <property type="term" value="F:metalloendopeptidase activity"/>
    <property type="evidence" value="ECO:0007669"/>
    <property type="project" value="TreeGrafter"/>
</dbReference>
<comment type="caution">
    <text evidence="10">The sequence shown here is derived from an EMBL/GenBank/DDBJ whole genome shotgun (WGS) entry which is preliminary data.</text>
</comment>
<dbReference type="Pfam" id="PF01551">
    <property type="entry name" value="Peptidase_M23"/>
    <property type="match status" value="1"/>
</dbReference>
<evidence type="ECO:0000256" key="7">
    <source>
        <dbReference type="ARBA" id="ARBA00023049"/>
    </source>
</evidence>
<keyword evidence="11" id="KW-1185">Reference proteome</keyword>
<feature type="domain" description="M23ase beta-sheet core" evidence="8">
    <location>
        <begin position="285"/>
        <end position="379"/>
    </location>
</feature>
<dbReference type="AlphaFoldDB" id="A0A2S7TA54"/>
<dbReference type="GO" id="GO:0030313">
    <property type="term" value="C:cell envelope"/>
    <property type="evidence" value="ECO:0007669"/>
    <property type="project" value="UniProtKB-SubCell"/>
</dbReference>
<keyword evidence="3" id="KW-0645">Protease</keyword>
<sequence>MKNKYFLLGLAALSIVACKKKEEPVTKSPVTMVVEEEPVDMRYGFNFEEFTVVQDTIERGQSFGELMIDHNADYPKVVKIANEFKDTFDVRKLQFGKPYYILKSRDSIESAQVFIYEQDRVNYTVVDLRDSVVAYRKQKPIKVIEREIAGEISNGSSLYLTLDSLGVDPNLTYEFSQIYAWQVDFWRIMPGDKFKLIIKEKYINDSIYVGFEPVQNAYFEHRGEPLYAFEYGQDSLSQQVEFYDQNAMNLRRAFLKAPVRYKNFRISSRYNLRRRISYYGNRIRPHKGTDFAAPYGTPIISTADGVVVESTRRGGNGKFVKIRHNGTYSTQYLHMSRRSVSVGQYVKQGQVIGYIGMTGNTSGPHVCYRFWKNGRQVDPLREKLPSAEPIAEELREGFLEYIVPIKARLDAIQYPIRPNSLEQEEPVTPLITQTQEDVISEP</sequence>
<dbReference type="Proteomes" id="UP000239366">
    <property type="component" value="Unassembled WGS sequence"/>
</dbReference>
<comment type="cofactor">
    <cofactor evidence="1">
        <name>Zn(2+)</name>
        <dbReference type="ChEBI" id="CHEBI:29105"/>
    </cofactor>
</comment>
<dbReference type="RefSeq" id="WP_105002048.1">
    <property type="nucleotide sequence ID" value="NZ_MQVX01000001.1"/>
</dbReference>
<keyword evidence="4" id="KW-0479">Metal-binding</keyword>
<evidence type="ECO:0000256" key="4">
    <source>
        <dbReference type="ARBA" id="ARBA00022723"/>
    </source>
</evidence>
<accession>A0A2S7TA54</accession>
<evidence type="ECO:0000259" key="9">
    <source>
        <dbReference type="Pfam" id="PF19425"/>
    </source>
</evidence>
<evidence type="ECO:0000256" key="2">
    <source>
        <dbReference type="ARBA" id="ARBA00004196"/>
    </source>
</evidence>
<dbReference type="GO" id="GO:0046872">
    <property type="term" value="F:metal ion binding"/>
    <property type="evidence" value="ECO:0007669"/>
    <property type="project" value="UniProtKB-KW"/>
</dbReference>
<evidence type="ECO:0000313" key="10">
    <source>
        <dbReference type="EMBL" id="PQJ16375.1"/>
    </source>
</evidence>
<organism evidence="10 11">
    <name type="scientific">Aureicoccus marinus</name>
    <dbReference type="NCBI Taxonomy" id="754435"/>
    <lineage>
        <taxon>Bacteria</taxon>
        <taxon>Pseudomonadati</taxon>
        <taxon>Bacteroidota</taxon>
        <taxon>Flavobacteriia</taxon>
        <taxon>Flavobacteriales</taxon>
        <taxon>Flavobacteriaceae</taxon>
        <taxon>Aureicoccus</taxon>
    </lineage>
</organism>